<keyword evidence="12 20" id="KW-1133">Transmembrane helix</keyword>
<dbReference type="EMBL" id="AP023321">
    <property type="protein sequence ID" value="BCI59510.1"/>
    <property type="molecule type" value="Genomic_DNA"/>
</dbReference>
<reference evidence="22" key="1">
    <citation type="submission" date="2020-07" db="EMBL/GenBank/DDBJ databases">
        <title>Complete genome sequencing of Clostridia bacterium strain 12CBH8.</title>
        <authorList>
            <person name="Sakamoto M."/>
            <person name="Murakami T."/>
            <person name="Mori H."/>
        </authorList>
    </citation>
    <scope>NUCLEOTIDE SEQUENCE [LARGE SCALE GENOMIC DNA]</scope>
    <source>
        <strain evidence="22">12CBH8</strain>
    </source>
</reference>
<dbReference type="AlphaFoldDB" id="A0A7I8CYF5"/>
<gene>
    <name evidence="21" type="primary">pgsA_1</name>
    <name evidence="21" type="ORF">C12CBH8_01490</name>
</gene>
<keyword evidence="13" id="KW-0443">Lipid metabolism</keyword>
<dbReference type="Pfam" id="PF01066">
    <property type="entry name" value="CDP-OH_P_transf"/>
    <property type="match status" value="1"/>
</dbReference>
<sequence length="189" mass="20519">MNTPNKLTVLRIAMTPIFLFFLLADFIPHNALLAAAVFAMASITDAVDGKLARRNNQITTFGKFLDPLADKILVTCALIGFVELGLVSAWFVVLIIAREFLVTSLRLVAAGGGEVIAANIWGKMKTVSQMVAIITIMLLEELKVLLPTAGVQATVTVVDTVLISIATLATVISGVQYMWQYREHINTTK</sequence>
<dbReference type="Gene3D" id="1.20.120.1760">
    <property type="match status" value="1"/>
</dbReference>
<evidence type="ECO:0000256" key="18">
    <source>
        <dbReference type="NCBIfam" id="TIGR00560"/>
    </source>
</evidence>
<keyword evidence="14 20" id="KW-0472">Membrane</keyword>
<dbReference type="GO" id="GO:0006655">
    <property type="term" value="P:phosphatidylglycerol biosynthetic process"/>
    <property type="evidence" value="ECO:0007669"/>
    <property type="project" value="UniProtKB-UniPathway"/>
</dbReference>
<organism evidence="21 22">
    <name type="scientific">Solibaculum mannosilyticum</name>
    <dbReference type="NCBI Taxonomy" id="2780922"/>
    <lineage>
        <taxon>Bacteria</taxon>
        <taxon>Bacillati</taxon>
        <taxon>Bacillota</taxon>
        <taxon>Clostridia</taxon>
        <taxon>Eubacteriales</taxon>
        <taxon>Oscillospiraceae</taxon>
        <taxon>Solibaculum</taxon>
    </lineage>
</organism>
<dbReference type="InterPro" id="IPR050324">
    <property type="entry name" value="CDP-alcohol_PTase-I"/>
</dbReference>
<keyword evidence="10 19" id="KW-0808">Transferase</keyword>
<dbReference type="GO" id="GO:0008444">
    <property type="term" value="F:CDP-diacylglycerol-glycerol-3-phosphate 3-phosphatidyltransferase activity"/>
    <property type="evidence" value="ECO:0007669"/>
    <property type="project" value="UniProtKB-UniRule"/>
</dbReference>
<evidence type="ECO:0000256" key="11">
    <source>
        <dbReference type="ARBA" id="ARBA00022692"/>
    </source>
</evidence>
<evidence type="ECO:0000256" key="4">
    <source>
        <dbReference type="ARBA" id="ARBA00005189"/>
    </source>
</evidence>
<accession>A0A7I8CYF5</accession>
<comment type="catalytic activity">
    <reaction evidence="17">
        <text>a CDP-1,2-diacyl-sn-glycerol + sn-glycerol 3-phosphate = a 1,2-diacyl-sn-glycero-3-phospho-(1'-sn-glycero-3'-phosphate) + CMP + H(+)</text>
        <dbReference type="Rhea" id="RHEA:12593"/>
        <dbReference type="ChEBI" id="CHEBI:15378"/>
        <dbReference type="ChEBI" id="CHEBI:57597"/>
        <dbReference type="ChEBI" id="CHEBI:58332"/>
        <dbReference type="ChEBI" id="CHEBI:60110"/>
        <dbReference type="ChEBI" id="CHEBI:60377"/>
        <dbReference type="EC" id="2.7.8.5"/>
    </reaction>
</comment>
<dbReference type="InterPro" id="IPR004570">
    <property type="entry name" value="Phosphatidylglycerol_P_synth"/>
</dbReference>
<dbReference type="PANTHER" id="PTHR14269">
    <property type="entry name" value="CDP-DIACYLGLYCEROL--GLYCEROL-3-PHOSPHATE 3-PHOSPHATIDYLTRANSFERASE-RELATED"/>
    <property type="match status" value="1"/>
</dbReference>
<dbReference type="EC" id="2.7.8.5" evidence="6 18"/>
<name>A0A7I8CYF5_9FIRM</name>
<evidence type="ECO:0000256" key="3">
    <source>
        <dbReference type="ARBA" id="ARBA00005042"/>
    </source>
</evidence>
<dbReference type="UniPathway" id="UPA00084">
    <property type="reaction ID" value="UER00503"/>
</dbReference>
<dbReference type="NCBIfam" id="TIGR00560">
    <property type="entry name" value="pgsA"/>
    <property type="match status" value="1"/>
</dbReference>
<comment type="pathway">
    <text evidence="3">Phospholipid metabolism; phosphatidylglycerol biosynthesis; phosphatidylglycerol from CDP-diacylglycerol: step 1/2.</text>
</comment>
<dbReference type="PANTHER" id="PTHR14269:SF62">
    <property type="entry name" value="CDP-DIACYLGLYCEROL--GLYCEROL-3-PHOSPHATE 3-PHOSPHATIDYLTRANSFERASE 1, CHLOROPLASTIC"/>
    <property type="match status" value="1"/>
</dbReference>
<dbReference type="Proteomes" id="UP000593890">
    <property type="component" value="Chromosome"/>
</dbReference>
<keyword evidence="9" id="KW-0444">Lipid biosynthesis</keyword>
<evidence type="ECO:0000256" key="20">
    <source>
        <dbReference type="SAM" id="Phobius"/>
    </source>
</evidence>
<comment type="pathway">
    <text evidence="4">Lipid metabolism.</text>
</comment>
<evidence type="ECO:0000256" key="7">
    <source>
        <dbReference type="ARBA" id="ARBA00014944"/>
    </source>
</evidence>
<keyword evidence="15" id="KW-0594">Phospholipid biosynthesis</keyword>
<evidence type="ECO:0000256" key="10">
    <source>
        <dbReference type="ARBA" id="ARBA00022679"/>
    </source>
</evidence>
<evidence type="ECO:0000256" key="1">
    <source>
        <dbReference type="ARBA" id="ARBA00003973"/>
    </source>
</evidence>
<dbReference type="RefSeq" id="WP_099323053.1">
    <property type="nucleotide sequence ID" value="NZ_AP023321.1"/>
</dbReference>
<dbReference type="InterPro" id="IPR048254">
    <property type="entry name" value="CDP_ALCOHOL_P_TRANSF_CS"/>
</dbReference>
<keyword evidence="22" id="KW-1185">Reference proteome</keyword>
<keyword evidence="11 20" id="KW-0812">Transmembrane</keyword>
<comment type="similarity">
    <text evidence="5 19">Belongs to the CDP-alcohol phosphatidyltransferase class-I family.</text>
</comment>
<evidence type="ECO:0000256" key="13">
    <source>
        <dbReference type="ARBA" id="ARBA00023098"/>
    </source>
</evidence>
<dbReference type="InterPro" id="IPR043130">
    <property type="entry name" value="CDP-OH_PTrfase_TM_dom"/>
</dbReference>
<evidence type="ECO:0000256" key="14">
    <source>
        <dbReference type="ARBA" id="ARBA00023136"/>
    </source>
</evidence>
<comment type="subcellular location">
    <subcellularLocation>
        <location evidence="2">Cell membrane</location>
        <topology evidence="2">Multi-pass membrane protein</topology>
    </subcellularLocation>
</comment>
<feature type="transmembrane region" description="Helical" evidence="20">
    <location>
        <begin position="161"/>
        <end position="179"/>
    </location>
</feature>
<dbReference type="KEGG" id="sman:C12CBH8_01490"/>
<evidence type="ECO:0000313" key="21">
    <source>
        <dbReference type="EMBL" id="BCI59510.1"/>
    </source>
</evidence>
<evidence type="ECO:0000256" key="6">
    <source>
        <dbReference type="ARBA" id="ARBA00013170"/>
    </source>
</evidence>
<evidence type="ECO:0000256" key="8">
    <source>
        <dbReference type="ARBA" id="ARBA00022475"/>
    </source>
</evidence>
<comment type="function">
    <text evidence="1">This protein catalyzes the committed step to the synthesis of the acidic phospholipids.</text>
</comment>
<evidence type="ECO:0000256" key="2">
    <source>
        <dbReference type="ARBA" id="ARBA00004651"/>
    </source>
</evidence>
<dbReference type="GO" id="GO:0005886">
    <property type="term" value="C:plasma membrane"/>
    <property type="evidence" value="ECO:0007669"/>
    <property type="project" value="UniProtKB-SubCell"/>
</dbReference>
<keyword evidence="8" id="KW-1003">Cell membrane</keyword>
<dbReference type="FunFam" id="1.20.120.1760:FF:000004">
    <property type="entry name" value="CDP-diacylglycerol--glycerol-3-phosphate 3-phosphatidyltransferase"/>
    <property type="match status" value="1"/>
</dbReference>
<evidence type="ECO:0000256" key="9">
    <source>
        <dbReference type="ARBA" id="ARBA00022516"/>
    </source>
</evidence>
<evidence type="ECO:0000313" key="22">
    <source>
        <dbReference type="Proteomes" id="UP000593890"/>
    </source>
</evidence>
<proteinExistence type="inferred from homology"/>
<feature type="transmembrane region" description="Helical" evidence="20">
    <location>
        <begin position="72"/>
        <end position="97"/>
    </location>
</feature>
<evidence type="ECO:0000256" key="17">
    <source>
        <dbReference type="ARBA" id="ARBA00048586"/>
    </source>
</evidence>
<evidence type="ECO:0000256" key="12">
    <source>
        <dbReference type="ARBA" id="ARBA00022989"/>
    </source>
</evidence>
<evidence type="ECO:0000256" key="19">
    <source>
        <dbReference type="RuleBase" id="RU003750"/>
    </source>
</evidence>
<keyword evidence="16" id="KW-1208">Phospholipid metabolism</keyword>
<evidence type="ECO:0000256" key="5">
    <source>
        <dbReference type="ARBA" id="ARBA00010441"/>
    </source>
</evidence>
<protein>
    <recommendedName>
        <fullName evidence="7 18">CDP-diacylglycerol--glycerol-3-phosphate 3-phosphatidyltransferase</fullName>
        <ecNumber evidence="6 18">2.7.8.5</ecNumber>
    </recommendedName>
</protein>
<evidence type="ECO:0000256" key="16">
    <source>
        <dbReference type="ARBA" id="ARBA00023264"/>
    </source>
</evidence>
<evidence type="ECO:0000256" key="15">
    <source>
        <dbReference type="ARBA" id="ARBA00023209"/>
    </source>
</evidence>
<dbReference type="InterPro" id="IPR000462">
    <property type="entry name" value="CDP-OH_P_trans"/>
</dbReference>
<dbReference type="PIRSF" id="PIRSF000847">
    <property type="entry name" value="Phos_ph_gly_syn"/>
    <property type="match status" value="1"/>
</dbReference>
<dbReference type="PROSITE" id="PS00379">
    <property type="entry name" value="CDP_ALCOHOL_P_TRANSF"/>
    <property type="match status" value="1"/>
</dbReference>